<dbReference type="Proteomes" id="UP000327013">
    <property type="component" value="Chromosome 1"/>
</dbReference>
<proteinExistence type="predicted"/>
<sequence length="80" mass="8308">MSVRRKAHNSSCTAANAVIILVLLISSTKGTLGAARPLGDKKTTVGGKKVLFPEDRGPVPPSAPDPCTYIPKPGNGHCNK</sequence>
<evidence type="ECO:0000313" key="4">
    <source>
        <dbReference type="Proteomes" id="UP000327013"/>
    </source>
</evidence>
<feature type="signal peptide" evidence="2">
    <location>
        <begin position="1"/>
        <end position="33"/>
    </location>
</feature>
<gene>
    <name evidence="3" type="ORF">FH972_002362</name>
</gene>
<evidence type="ECO:0000313" key="3">
    <source>
        <dbReference type="EMBL" id="KAE7997758.1"/>
    </source>
</evidence>
<dbReference type="AlphaFoldDB" id="A0A5N6QEM3"/>
<dbReference type="OrthoDB" id="1638414at2759"/>
<dbReference type="EMBL" id="CM017321">
    <property type="protein sequence ID" value="KAE7997758.1"/>
    <property type="molecule type" value="Genomic_DNA"/>
</dbReference>
<name>A0A5N6QEM3_9ROSI</name>
<feature type="chain" id="PRO_5024362889" evidence="2">
    <location>
        <begin position="34"/>
        <end position="80"/>
    </location>
</feature>
<protein>
    <submittedName>
        <fullName evidence="3">Uncharacterized protein</fullName>
    </submittedName>
</protein>
<evidence type="ECO:0000256" key="2">
    <source>
        <dbReference type="SAM" id="SignalP"/>
    </source>
</evidence>
<accession>A0A5N6QEM3</accession>
<keyword evidence="4" id="KW-1185">Reference proteome</keyword>
<feature type="region of interest" description="Disordered" evidence="1">
    <location>
        <begin position="43"/>
        <end position="80"/>
    </location>
</feature>
<evidence type="ECO:0000256" key="1">
    <source>
        <dbReference type="SAM" id="MobiDB-lite"/>
    </source>
</evidence>
<keyword evidence="2" id="KW-0732">Signal</keyword>
<organism evidence="3 4">
    <name type="scientific">Carpinus fangiana</name>
    <dbReference type="NCBI Taxonomy" id="176857"/>
    <lineage>
        <taxon>Eukaryota</taxon>
        <taxon>Viridiplantae</taxon>
        <taxon>Streptophyta</taxon>
        <taxon>Embryophyta</taxon>
        <taxon>Tracheophyta</taxon>
        <taxon>Spermatophyta</taxon>
        <taxon>Magnoliopsida</taxon>
        <taxon>eudicotyledons</taxon>
        <taxon>Gunneridae</taxon>
        <taxon>Pentapetalae</taxon>
        <taxon>rosids</taxon>
        <taxon>fabids</taxon>
        <taxon>Fagales</taxon>
        <taxon>Betulaceae</taxon>
        <taxon>Carpinus</taxon>
    </lineage>
</organism>
<reference evidence="3 4" key="1">
    <citation type="submission" date="2019-06" db="EMBL/GenBank/DDBJ databases">
        <title>A chromosomal-level reference genome of Carpinus fangiana (Coryloideae, Betulaceae).</title>
        <authorList>
            <person name="Yang X."/>
            <person name="Wang Z."/>
            <person name="Zhang L."/>
            <person name="Hao G."/>
            <person name="Liu J."/>
            <person name="Yang Y."/>
        </authorList>
    </citation>
    <scope>NUCLEOTIDE SEQUENCE [LARGE SCALE GENOMIC DNA]</scope>
    <source>
        <strain evidence="3">Cfa_2016G</strain>
        <tissue evidence="3">Leaf</tissue>
    </source>
</reference>